<accession>A0ABQ2YQ54</accession>
<evidence type="ECO:0000256" key="4">
    <source>
        <dbReference type="ARBA" id="ARBA00022989"/>
    </source>
</evidence>
<protein>
    <recommendedName>
        <fullName evidence="9">Prepilin-type N-terminal cleavage/methylation domain-containing protein</fullName>
    </recommendedName>
</protein>
<organism evidence="7 8">
    <name type="scientific">Litchfieldella qijiaojingensis</name>
    <dbReference type="NCBI Taxonomy" id="980347"/>
    <lineage>
        <taxon>Bacteria</taxon>
        <taxon>Pseudomonadati</taxon>
        <taxon>Pseudomonadota</taxon>
        <taxon>Gammaproteobacteria</taxon>
        <taxon>Oceanospirillales</taxon>
        <taxon>Halomonadaceae</taxon>
        <taxon>Litchfieldella</taxon>
    </lineage>
</organism>
<gene>
    <name evidence="7" type="ORF">GCM10007160_17300</name>
</gene>
<dbReference type="InterPro" id="IPR045584">
    <property type="entry name" value="Pilin-like"/>
</dbReference>
<dbReference type="SUPFAM" id="SSF54523">
    <property type="entry name" value="Pili subunits"/>
    <property type="match status" value="1"/>
</dbReference>
<comment type="subcellular location">
    <subcellularLocation>
        <location evidence="1">Membrane</location>
        <topology evidence="1">Single-pass membrane protein</topology>
    </subcellularLocation>
</comment>
<dbReference type="PANTHER" id="PTHR30093">
    <property type="entry name" value="GENERAL SECRETION PATHWAY PROTEIN G"/>
    <property type="match status" value="1"/>
</dbReference>
<keyword evidence="4 6" id="KW-1133">Transmembrane helix</keyword>
<dbReference type="Gene3D" id="3.30.700.10">
    <property type="entry name" value="Glycoprotein, Type 4 Pilin"/>
    <property type="match status" value="1"/>
</dbReference>
<reference evidence="8" key="1">
    <citation type="journal article" date="2019" name="Int. J. Syst. Evol. Microbiol.">
        <title>The Global Catalogue of Microorganisms (GCM) 10K type strain sequencing project: providing services to taxonomists for standard genome sequencing and annotation.</title>
        <authorList>
            <consortium name="The Broad Institute Genomics Platform"/>
            <consortium name="The Broad Institute Genome Sequencing Center for Infectious Disease"/>
            <person name="Wu L."/>
            <person name="Ma J."/>
        </authorList>
    </citation>
    <scope>NUCLEOTIDE SEQUENCE [LARGE SCALE GENOMIC DNA]</scope>
    <source>
        <strain evidence="8">KCTC 22228</strain>
    </source>
</reference>
<evidence type="ECO:0000256" key="3">
    <source>
        <dbReference type="ARBA" id="ARBA00022692"/>
    </source>
</evidence>
<keyword evidence="2" id="KW-0488">Methylation</keyword>
<evidence type="ECO:0000313" key="7">
    <source>
        <dbReference type="EMBL" id="GGX90379.1"/>
    </source>
</evidence>
<evidence type="ECO:0000256" key="6">
    <source>
        <dbReference type="SAM" id="Phobius"/>
    </source>
</evidence>
<keyword evidence="3 6" id="KW-0812">Transmembrane</keyword>
<sequence length="106" mass="11116">MQGARKSNQGGFTLIELLIVVAIIGILSMIAIPQYSNYQDRASEGACRQELASIRSIVVADELTTDAEVQGTIDSWKACNDTSVGIDANGDLAATSKRGAAVTVSL</sequence>
<evidence type="ECO:0008006" key="9">
    <source>
        <dbReference type="Google" id="ProtNLM"/>
    </source>
</evidence>
<keyword evidence="8" id="KW-1185">Reference proteome</keyword>
<dbReference type="NCBIfam" id="TIGR02532">
    <property type="entry name" value="IV_pilin_GFxxxE"/>
    <property type="match status" value="1"/>
</dbReference>
<feature type="transmembrane region" description="Helical" evidence="6">
    <location>
        <begin position="12"/>
        <end position="32"/>
    </location>
</feature>
<evidence type="ECO:0000313" key="8">
    <source>
        <dbReference type="Proteomes" id="UP000653056"/>
    </source>
</evidence>
<evidence type="ECO:0000256" key="1">
    <source>
        <dbReference type="ARBA" id="ARBA00004167"/>
    </source>
</evidence>
<name>A0ABQ2YQ54_9GAMM</name>
<evidence type="ECO:0000256" key="2">
    <source>
        <dbReference type="ARBA" id="ARBA00022481"/>
    </source>
</evidence>
<proteinExistence type="predicted"/>
<dbReference type="EMBL" id="BMXS01000007">
    <property type="protein sequence ID" value="GGX90379.1"/>
    <property type="molecule type" value="Genomic_DNA"/>
</dbReference>
<comment type="caution">
    <text evidence="7">The sequence shown here is derived from an EMBL/GenBank/DDBJ whole genome shotgun (WGS) entry which is preliminary data.</text>
</comment>
<evidence type="ECO:0000256" key="5">
    <source>
        <dbReference type="ARBA" id="ARBA00023136"/>
    </source>
</evidence>
<keyword evidence="5 6" id="KW-0472">Membrane</keyword>
<dbReference type="InterPro" id="IPR012902">
    <property type="entry name" value="N_methyl_site"/>
</dbReference>
<dbReference type="PANTHER" id="PTHR30093:SF44">
    <property type="entry name" value="TYPE II SECRETION SYSTEM CORE PROTEIN G"/>
    <property type="match status" value="1"/>
</dbReference>
<dbReference type="Pfam" id="PF07963">
    <property type="entry name" value="N_methyl"/>
    <property type="match status" value="1"/>
</dbReference>
<dbReference type="PROSITE" id="PS00409">
    <property type="entry name" value="PROKAR_NTER_METHYL"/>
    <property type="match status" value="1"/>
</dbReference>
<dbReference type="Proteomes" id="UP000653056">
    <property type="component" value="Unassembled WGS sequence"/>
</dbReference>